<dbReference type="OrthoDB" id="6106880at2759"/>
<dbReference type="InterPro" id="IPR052667">
    <property type="entry name" value="E3_ubiquitin-ligase_RING"/>
</dbReference>
<keyword evidence="1 3" id="KW-0863">Zinc-finger</keyword>
<dbReference type="HOGENOM" id="CLU_2051691_0_0_1"/>
<evidence type="ECO:0000256" key="2">
    <source>
        <dbReference type="ARBA" id="ARBA00022833"/>
    </source>
</evidence>
<dbReference type="AlphaFoldDB" id="G0M9Y7"/>
<evidence type="ECO:0000313" key="5">
    <source>
        <dbReference type="EMBL" id="EGT30889.1"/>
    </source>
</evidence>
<dbReference type="InterPro" id="IPR013083">
    <property type="entry name" value="Znf_RING/FYVE/PHD"/>
</dbReference>
<dbReference type="EMBL" id="GL379787">
    <property type="protein sequence ID" value="EGT30889.1"/>
    <property type="molecule type" value="Genomic_DNA"/>
</dbReference>
<dbReference type="PROSITE" id="PS50089">
    <property type="entry name" value="ZF_RING_2"/>
    <property type="match status" value="1"/>
</dbReference>
<dbReference type="SMART" id="SM00184">
    <property type="entry name" value="RING"/>
    <property type="match status" value="1"/>
</dbReference>
<name>G0M9Y7_CAEBE</name>
<dbReference type="STRING" id="135651.G0M9Y7"/>
<dbReference type="Gene3D" id="3.30.40.10">
    <property type="entry name" value="Zinc/RING finger domain, C3HC4 (zinc finger)"/>
    <property type="match status" value="1"/>
</dbReference>
<dbReference type="InParanoid" id="G0M9Y7"/>
<keyword evidence="1 3" id="KW-0479">Metal-binding</keyword>
<proteinExistence type="predicted"/>
<dbReference type="PANTHER" id="PTHR47156:SF7">
    <property type="entry name" value="RING-TYPE DOMAIN-CONTAINING PROTEIN"/>
    <property type="match status" value="1"/>
</dbReference>
<organism evidence="6">
    <name type="scientific">Caenorhabditis brenneri</name>
    <name type="common">Nematode worm</name>
    <dbReference type="NCBI Taxonomy" id="135651"/>
    <lineage>
        <taxon>Eukaryota</taxon>
        <taxon>Metazoa</taxon>
        <taxon>Ecdysozoa</taxon>
        <taxon>Nematoda</taxon>
        <taxon>Chromadorea</taxon>
        <taxon>Rhabditida</taxon>
        <taxon>Rhabditina</taxon>
        <taxon>Rhabditomorpha</taxon>
        <taxon>Rhabditoidea</taxon>
        <taxon>Rhabditidae</taxon>
        <taxon>Peloderinae</taxon>
        <taxon>Caenorhabditis</taxon>
    </lineage>
</organism>
<protein>
    <recommendedName>
        <fullName evidence="4">RING-type domain-containing protein</fullName>
    </recommendedName>
</protein>
<keyword evidence="2" id="KW-0862">Zinc</keyword>
<accession>G0M9Y7</accession>
<dbReference type="Proteomes" id="UP000008068">
    <property type="component" value="Unassembled WGS sequence"/>
</dbReference>
<evidence type="ECO:0000259" key="4">
    <source>
        <dbReference type="PROSITE" id="PS50089"/>
    </source>
</evidence>
<reference evidence="6" key="1">
    <citation type="submission" date="2011-07" db="EMBL/GenBank/DDBJ databases">
        <authorList>
            <consortium name="Caenorhabditis brenneri Sequencing and Analysis Consortium"/>
            <person name="Wilson R.K."/>
        </authorList>
    </citation>
    <scope>NUCLEOTIDE SEQUENCE [LARGE SCALE GENOMIC DNA]</scope>
    <source>
        <strain evidence="6">PB2801</strain>
    </source>
</reference>
<gene>
    <name evidence="5" type="ORF">CAEBREN_05351</name>
</gene>
<dbReference type="InterPro" id="IPR001841">
    <property type="entry name" value="Znf_RING"/>
</dbReference>
<dbReference type="GO" id="GO:0008270">
    <property type="term" value="F:zinc ion binding"/>
    <property type="evidence" value="ECO:0007669"/>
    <property type="project" value="UniProtKB-KW"/>
</dbReference>
<dbReference type="SUPFAM" id="SSF57850">
    <property type="entry name" value="RING/U-box"/>
    <property type="match status" value="1"/>
</dbReference>
<feature type="domain" description="RING-type" evidence="4">
    <location>
        <begin position="46"/>
        <end position="93"/>
    </location>
</feature>
<evidence type="ECO:0000256" key="3">
    <source>
        <dbReference type="PROSITE-ProRule" id="PRU00175"/>
    </source>
</evidence>
<evidence type="ECO:0000313" key="6">
    <source>
        <dbReference type="Proteomes" id="UP000008068"/>
    </source>
</evidence>
<evidence type="ECO:0000256" key="1">
    <source>
        <dbReference type="ARBA" id="ARBA00022771"/>
    </source>
</evidence>
<keyword evidence="6" id="KW-1185">Reference proteome</keyword>
<dbReference type="PANTHER" id="PTHR47156">
    <property type="entry name" value="PROTEIN CBG20824"/>
    <property type="match status" value="1"/>
</dbReference>
<dbReference type="Pfam" id="PF14634">
    <property type="entry name" value="zf-RING_5"/>
    <property type="match status" value="1"/>
</dbReference>
<sequence length="120" mass="13836">MMELLSARIVWGEDDVARNNSFDESDDEQLPNFPTEIVISSEDLECNVCFLPYSDRRVPLVLTKCGHSLCKKCCKASQQQFLFSRFINCPFCRTRTPGSFEMLPKNYTVMRIVQKIGEVE</sequence>